<evidence type="ECO:0000256" key="3">
    <source>
        <dbReference type="ARBA" id="ARBA00022516"/>
    </source>
</evidence>
<dbReference type="PANTHER" id="PTHR12358:SF106">
    <property type="entry name" value="LIPID KINASE YEGS"/>
    <property type="match status" value="1"/>
</dbReference>
<dbReference type="InterPro" id="IPR050187">
    <property type="entry name" value="Lipid_Phosphate_FormReg"/>
</dbReference>
<keyword evidence="15" id="KW-1185">Reference proteome</keyword>
<dbReference type="Gene3D" id="3.40.50.10330">
    <property type="entry name" value="Probable inorganic polyphosphate/atp-NAD kinase, domain 1"/>
    <property type="match status" value="1"/>
</dbReference>
<dbReference type="InterPro" id="IPR005218">
    <property type="entry name" value="Diacylglycerol/lipid_kinase"/>
</dbReference>
<keyword evidence="4 14" id="KW-0808">Transferase</keyword>
<comment type="similarity">
    <text evidence="2">Belongs to the diacylglycerol/lipid kinase family.</text>
</comment>
<keyword evidence="10" id="KW-0443">Lipid metabolism</keyword>
<evidence type="ECO:0000256" key="11">
    <source>
        <dbReference type="ARBA" id="ARBA00023209"/>
    </source>
</evidence>
<keyword evidence="8" id="KW-0067">ATP-binding</keyword>
<keyword evidence="3" id="KW-0444">Lipid biosynthesis</keyword>
<dbReference type="EMBL" id="JBHTBE010000001">
    <property type="protein sequence ID" value="MFC7267850.1"/>
    <property type="molecule type" value="Genomic_DNA"/>
</dbReference>
<gene>
    <name evidence="14" type="ORF">ACFQRL_02615</name>
</gene>
<name>A0ABW2HEG6_9MICO</name>
<dbReference type="InterPro" id="IPR017438">
    <property type="entry name" value="ATP-NAD_kinase_N"/>
</dbReference>
<dbReference type="InterPro" id="IPR045540">
    <property type="entry name" value="YegS/DAGK_C"/>
</dbReference>
<evidence type="ECO:0000256" key="6">
    <source>
        <dbReference type="ARBA" id="ARBA00022741"/>
    </source>
</evidence>
<organism evidence="14 15">
    <name type="scientific">Microbacterium fluvii</name>
    <dbReference type="NCBI Taxonomy" id="415215"/>
    <lineage>
        <taxon>Bacteria</taxon>
        <taxon>Bacillati</taxon>
        <taxon>Actinomycetota</taxon>
        <taxon>Actinomycetes</taxon>
        <taxon>Micrococcales</taxon>
        <taxon>Microbacteriaceae</taxon>
        <taxon>Microbacterium</taxon>
    </lineage>
</organism>
<evidence type="ECO:0000256" key="4">
    <source>
        <dbReference type="ARBA" id="ARBA00022679"/>
    </source>
</evidence>
<dbReference type="NCBIfam" id="NF008882">
    <property type="entry name" value="PRK11914.1"/>
    <property type="match status" value="1"/>
</dbReference>
<dbReference type="SMART" id="SM00046">
    <property type="entry name" value="DAGKc"/>
    <property type="match status" value="1"/>
</dbReference>
<keyword evidence="5" id="KW-0479">Metal-binding</keyword>
<dbReference type="Gene3D" id="2.60.200.40">
    <property type="match status" value="1"/>
</dbReference>
<keyword evidence="11" id="KW-0594">Phospholipid biosynthesis</keyword>
<dbReference type="GO" id="GO:0004143">
    <property type="term" value="F:ATP-dependent diacylglycerol kinase activity"/>
    <property type="evidence" value="ECO:0007669"/>
    <property type="project" value="UniProtKB-EC"/>
</dbReference>
<dbReference type="SUPFAM" id="SSF111331">
    <property type="entry name" value="NAD kinase/diacylglycerol kinase-like"/>
    <property type="match status" value="1"/>
</dbReference>
<evidence type="ECO:0000256" key="9">
    <source>
        <dbReference type="ARBA" id="ARBA00022842"/>
    </source>
</evidence>
<reference evidence="15" key="1">
    <citation type="journal article" date="2019" name="Int. J. Syst. Evol. Microbiol.">
        <title>The Global Catalogue of Microorganisms (GCM) 10K type strain sequencing project: providing services to taxonomists for standard genome sequencing and annotation.</title>
        <authorList>
            <consortium name="The Broad Institute Genomics Platform"/>
            <consortium name="The Broad Institute Genome Sequencing Center for Infectious Disease"/>
            <person name="Wu L."/>
            <person name="Ma J."/>
        </authorList>
    </citation>
    <scope>NUCLEOTIDE SEQUENCE [LARGE SCALE GENOMIC DNA]</scope>
    <source>
        <strain evidence="15">CGMCC 1.15772</strain>
    </source>
</reference>
<sequence length="305" mass="31190">MNITVVHNPAARGAAPSATVTSAIARLRADGHTITTVSGGSAAETTRLVAAAVADGTDAVVAAGGDGTMHLALQVLAGTDVPLGLLPVGTGNDMAETLGIPELDPDAAAALITAGHTRRIDLGRVHRTDGTSVVFGTVLASGFDSAVNERANRMRFPRGRLRYKVALLLEFLVLRGADYTLDIDGERVTGHFVVAAIGNGGRYGGGVPICPYADLGDGMLDVTVVRHTGRLRLLRLLPTVYRGTHTALPDVLTFRARRVGIAAAGLTAWADGDPLGALPVAVECVPAAVRVFAPVSGSAGSPAAD</sequence>
<dbReference type="Pfam" id="PF19279">
    <property type="entry name" value="YegS_C"/>
    <property type="match status" value="1"/>
</dbReference>
<accession>A0ABW2HEG6</accession>
<evidence type="ECO:0000256" key="8">
    <source>
        <dbReference type="ARBA" id="ARBA00022840"/>
    </source>
</evidence>
<keyword evidence="7 14" id="KW-0418">Kinase</keyword>
<dbReference type="RefSeq" id="WP_262872776.1">
    <property type="nucleotide sequence ID" value="NZ_BAABKW010000018.1"/>
</dbReference>
<dbReference type="EC" id="2.7.1.107" evidence="14"/>
<evidence type="ECO:0000256" key="7">
    <source>
        <dbReference type="ARBA" id="ARBA00022777"/>
    </source>
</evidence>
<evidence type="ECO:0000256" key="2">
    <source>
        <dbReference type="ARBA" id="ARBA00005983"/>
    </source>
</evidence>
<feature type="domain" description="DAGKc" evidence="13">
    <location>
        <begin position="1"/>
        <end position="129"/>
    </location>
</feature>
<dbReference type="PANTHER" id="PTHR12358">
    <property type="entry name" value="SPHINGOSINE KINASE"/>
    <property type="match status" value="1"/>
</dbReference>
<dbReference type="PROSITE" id="PS50146">
    <property type="entry name" value="DAGK"/>
    <property type="match status" value="1"/>
</dbReference>
<evidence type="ECO:0000256" key="1">
    <source>
        <dbReference type="ARBA" id="ARBA00001946"/>
    </source>
</evidence>
<evidence type="ECO:0000256" key="10">
    <source>
        <dbReference type="ARBA" id="ARBA00023098"/>
    </source>
</evidence>
<dbReference type="Pfam" id="PF00781">
    <property type="entry name" value="DAGK_cat"/>
    <property type="match status" value="1"/>
</dbReference>
<keyword evidence="12" id="KW-1208">Phospholipid metabolism</keyword>
<dbReference type="NCBIfam" id="TIGR00147">
    <property type="entry name" value="YegS/Rv2252/BmrU family lipid kinase"/>
    <property type="match status" value="1"/>
</dbReference>
<evidence type="ECO:0000313" key="15">
    <source>
        <dbReference type="Proteomes" id="UP001596507"/>
    </source>
</evidence>
<evidence type="ECO:0000313" key="14">
    <source>
        <dbReference type="EMBL" id="MFC7267850.1"/>
    </source>
</evidence>
<keyword evidence="9" id="KW-0460">Magnesium</keyword>
<dbReference type="InterPro" id="IPR001206">
    <property type="entry name" value="Diacylglycerol_kinase_cat_dom"/>
</dbReference>
<dbReference type="Proteomes" id="UP001596507">
    <property type="component" value="Unassembled WGS sequence"/>
</dbReference>
<evidence type="ECO:0000259" key="13">
    <source>
        <dbReference type="PROSITE" id="PS50146"/>
    </source>
</evidence>
<comment type="caution">
    <text evidence="14">The sequence shown here is derived from an EMBL/GenBank/DDBJ whole genome shotgun (WGS) entry which is preliminary data.</text>
</comment>
<evidence type="ECO:0000256" key="5">
    <source>
        <dbReference type="ARBA" id="ARBA00022723"/>
    </source>
</evidence>
<proteinExistence type="inferred from homology"/>
<protein>
    <submittedName>
        <fullName evidence="14">Diacylglycerol kinase</fullName>
        <ecNumber evidence="14">2.7.1.107</ecNumber>
    </submittedName>
</protein>
<keyword evidence="6" id="KW-0547">Nucleotide-binding</keyword>
<dbReference type="InterPro" id="IPR016064">
    <property type="entry name" value="NAD/diacylglycerol_kinase_sf"/>
</dbReference>
<evidence type="ECO:0000256" key="12">
    <source>
        <dbReference type="ARBA" id="ARBA00023264"/>
    </source>
</evidence>
<comment type="cofactor">
    <cofactor evidence="1">
        <name>Mg(2+)</name>
        <dbReference type="ChEBI" id="CHEBI:18420"/>
    </cofactor>
</comment>